<gene>
    <name evidence="3" type="ORF">ACFOZ4_36765</name>
</gene>
<dbReference type="Gene3D" id="3.20.20.30">
    <property type="entry name" value="Luciferase-like domain"/>
    <property type="match status" value="1"/>
</dbReference>
<dbReference type="InterPro" id="IPR036661">
    <property type="entry name" value="Luciferase-like_sf"/>
</dbReference>
<dbReference type="PANTHER" id="PTHR43244">
    <property type="match status" value="1"/>
</dbReference>
<dbReference type="RefSeq" id="WP_253751381.1">
    <property type="nucleotide sequence ID" value="NZ_JAMZDZ010000001.1"/>
</dbReference>
<comment type="caution">
    <text evidence="3">The sequence shown here is derived from an EMBL/GenBank/DDBJ whole genome shotgun (WGS) entry which is preliminary data.</text>
</comment>
<sequence length="279" mass="31487">MRVGVVILPDRPWAQARRLWEKAEAVGFHHAWTYDHLGWRDLVDGPWYDAIATLTAAAGVTERIRLGTMVASPNFRHPVHFAREISTLHDISGGRAMIGVGAGGLAGFDNDVLGQPHLDRRQRFERFAEFVELLHRLLREGRVTFDGTYYRAVDARCEVSELPLVIAAEGPRGIKLAQKYGDAWVAGGDVTEDVEEWWASVERLSARNPVSTTRFLILDPRSATYSLSSAEYFVDAVERAERLGFTDVLTHWPRESSWFTGSEAVLDEAMAELRRRRPE</sequence>
<feature type="domain" description="Luciferase-like" evidence="2">
    <location>
        <begin position="1"/>
        <end position="208"/>
    </location>
</feature>
<keyword evidence="4" id="KW-1185">Reference proteome</keyword>
<evidence type="ECO:0000259" key="2">
    <source>
        <dbReference type="Pfam" id="PF00296"/>
    </source>
</evidence>
<name>A0ABV8LYL7_9ACTN</name>
<dbReference type="EMBL" id="JBHSAY010000029">
    <property type="protein sequence ID" value="MFC4136192.1"/>
    <property type="molecule type" value="Genomic_DNA"/>
</dbReference>
<dbReference type="EC" id="1.-.-.-" evidence="3"/>
<dbReference type="InterPro" id="IPR011251">
    <property type="entry name" value="Luciferase-like_dom"/>
</dbReference>
<protein>
    <submittedName>
        <fullName evidence="3">LLM class flavin-dependent oxidoreductase</fullName>
        <ecNumber evidence="3">1.-.-.-</ecNumber>
    </submittedName>
</protein>
<accession>A0ABV8LYL7</accession>
<dbReference type="SUPFAM" id="SSF51679">
    <property type="entry name" value="Bacterial luciferase-like"/>
    <property type="match status" value="1"/>
</dbReference>
<dbReference type="Pfam" id="PF00296">
    <property type="entry name" value="Bac_luciferase"/>
    <property type="match status" value="1"/>
</dbReference>
<dbReference type="Proteomes" id="UP001595816">
    <property type="component" value="Unassembled WGS sequence"/>
</dbReference>
<keyword evidence="1 3" id="KW-0560">Oxidoreductase</keyword>
<dbReference type="InterPro" id="IPR050564">
    <property type="entry name" value="F420-G6PD/mer"/>
</dbReference>
<organism evidence="3 4">
    <name type="scientific">Hamadaea flava</name>
    <dbReference type="NCBI Taxonomy" id="1742688"/>
    <lineage>
        <taxon>Bacteria</taxon>
        <taxon>Bacillati</taxon>
        <taxon>Actinomycetota</taxon>
        <taxon>Actinomycetes</taxon>
        <taxon>Micromonosporales</taxon>
        <taxon>Micromonosporaceae</taxon>
        <taxon>Hamadaea</taxon>
    </lineage>
</organism>
<evidence type="ECO:0000256" key="1">
    <source>
        <dbReference type="ARBA" id="ARBA00023002"/>
    </source>
</evidence>
<evidence type="ECO:0000313" key="4">
    <source>
        <dbReference type="Proteomes" id="UP001595816"/>
    </source>
</evidence>
<dbReference type="GO" id="GO:0016491">
    <property type="term" value="F:oxidoreductase activity"/>
    <property type="evidence" value="ECO:0007669"/>
    <property type="project" value="UniProtKB-KW"/>
</dbReference>
<dbReference type="PANTHER" id="PTHR43244:SF1">
    <property type="entry name" value="5,10-METHYLENETETRAHYDROMETHANOPTERIN REDUCTASE"/>
    <property type="match status" value="1"/>
</dbReference>
<proteinExistence type="predicted"/>
<reference evidence="4" key="1">
    <citation type="journal article" date="2019" name="Int. J. Syst. Evol. Microbiol.">
        <title>The Global Catalogue of Microorganisms (GCM) 10K type strain sequencing project: providing services to taxonomists for standard genome sequencing and annotation.</title>
        <authorList>
            <consortium name="The Broad Institute Genomics Platform"/>
            <consortium name="The Broad Institute Genome Sequencing Center for Infectious Disease"/>
            <person name="Wu L."/>
            <person name="Ma J."/>
        </authorList>
    </citation>
    <scope>NUCLEOTIDE SEQUENCE [LARGE SCALE GENOMIC DNA]</scope>
    <source>
        <strain evidence="4">CGMCC 4.7289</strain>
    </source>
</reference>
<evidence type="ECO:0000313" key="3">
    <source>
        <dbReference type="EMBL" id="MFC4136192.1"/>
    </source>
</evidence>